<gene>
    <name evidence="1" type="ORF">AVEN_225849_1</name>
</gene>
<dbReference type="AlphaFoldDB" id="A0A4Y2BCV6"/>
<keyword evidence="2" id="KW-1185">Reference proteome</keyword>
<dbReference type="Proteomes" id="UP000499080">
    <property type="component" value="Unassembled WGS sequence"/>
</dbReference>
<name>A0A4Y2BCV6_ARAVE</name>
<comment type="caution">
    <text evidence="1">The sequence shown here is derived from an EMBL/GenBank/DDBJ whole genome shotgun (WGS) entry which is preliminary data.</text>
</comment>
<evidence type="ECO:0000313" key="1">
    <source>
        <dbReference type="EMBL" id="GBL89319.1"/>
    </source>
</evidence>
<evidence type="ECO:0000313" key="2">
    <source>
        <dbReference type="Proteomes" id="UP000499080"/>
    </source>
</evidence>
<organism evidence="1 2">
    <name type="scientific">Araneus ventricosus</name>
    <name type="common">Orbweaver spider</name>
    <name type="synonym">Epeira ventricosa</name>
    <dbReference type="NCBI Taxonomy" id="182803"/>
    <lineage>
        <taxon>Eukaryota</taxon>
        <taxon>Metazoa</taxon>
        <taxon>Ecdysozoa</taxon>
        <taxon>Arthropoda</taxon>
        <taxon>Chelicerata</taxon>
        <taxon>Arachnida</taxon>
        <taxon>Araneae</taxon>
        <taxon>Araneomorphae</taxon>
        <taxon>Entelegynae</taxon>
        <taxon>Araneoidea</taxon>
        <taxon>Araneidae</taxon>
        <taxon>Araneus</taxon>
    </lineage>
</organism>
<sequence length="96" mass="10973">MRDVNNSQDIQQMELKEVKECDLTCELHVLAVFPTQGKLSKTQRALPHEYKGKQLSDNRSFVHSPIVILGDGLKKSITEWCLLMLFSFDVLIPGDR</sequence>
<accession>A0A4Y2BCV6</accession>
<dbReference type="EMBL" id="BGPR01000064">
    <property type="protein sequence ID" value="GBL89319.1"/>
    <property type="molecule type" value="Genomic_DNA"/>
</dbReference>
<proteinExistence type="predicted"/>
<protein>
    <submittedName>
        <fullName evidence="1">Uncharacterized protein</fullName>
    </submittedName>
</protein>
<reference evidence="1 2" key="1">
    <citation type="journal article" date="2019" name="Sci. Rep.">
        <title>Orb-weaving spider Araneus ventricosus genome elucidates the spidroin gene catalogue.</title>
        <authorList>
            <person name="Kono N."/>
            <person name="Nakamura H."/>
            <person name="Ohtoshi R."/>
            <person name="Moran D.A.P."/>
            <person name="Shinohara A."/>
            <person name="Yoshida Y."/>
            <person name="Fujiwara M."/>
            <person name="Mori M."/>
            <person name="Tomita M."/>
            <person name="Arakawa K."/>
        </authorList>
    </citation>
    <scope>NUCLEOTIDE SEQUENCE [LARGE SCALE GENOMIC DNA]</scope>
</reference>